<keyword evidence="8" id="KW-0732">Signal</keyword>
<organism evidence="10 11">
    <name type="scientific">Planoprotostelium fungivorum</name>
    <dbReference type="NCBI Taxonomy" id="1890364"/>
    <lineage>
        <taxon>Eukaryota</taxon>
        <taxon>Amoebozoa</taxon>
        <taxon>Evosea</taxon>
        <taxon>Variosea</taxon>
        <taxon>Cavosteliida</taxon>
        <taxon>Cavosteliaceae</taxon>
        <taxon>Planoprotostelium</taxon>
    </lineage>
</organism>
<dbReference type="InterPro" id="IPR006073">
    <property type="entry name" value="GTP-bd"/>
</dbReference>
<feature type="domain" description="CP-type G" evidence="9">
    <location>
        <begin position="1265"/>
        <end position="1534"/>
    </location>
</feature>
<protein>
    <submittedName>
        <fullName evidence="10">Large subunit GTPase</fullName>
    </submittedName>
</protein>
<evidence type="ECO:0000259" key="9">
    <source>
        <dbReference type="PROSITE" id="PS51721"/>
    </source>
</evidence>
<keyword evidence="11" id="KW-1185">Reference proteome</keyword>
<gene>
    <name evidence="10" type="ORF">PROFUN_00410</name>
</gene>
<accession>A0A2P6NYE0</accession>
<dbReference type="GO" id="GO:0000054">
    <property type="term" value="P:ribosomal subunit export from nucleus"/>
    <property type="evidence" value="ECO:0007669"/>
    <property type="project" value="TreeGrafter"/>
</dbReference>
<name>A0A2P6NYE0_9EUKA</name>
<dbReference type="PROSITE" id="PS00018">
    <property type="entry name" value="EF_HAND_1"/>
    <property type="match status" value="1"/>
</dbReference>
<keyword evidence="2" id="KW-0963">Cytoplasm</keyword>
<feature type="region of interest" description="Disordered" evidence="6">
    <location>
        <begin position="1711"/>
        <end position="1753"/>
    </location>
</feature>
<feature type="region of interest" description="Disordered" evidence="6">
    <location>
        <begin position="1386"/>
        <end position="1435"/>
    </location>
</feature>
<dbReference type="Proteomes" id="UP000241769">
    <property type="component" value="Unassembled WGS sequence"/>
</dbReference>
<dbReference type="PANTHER" id="PTHR45709">
    <property type="entry name" value="LARGE SUBUNIT GTPASE 1 HOMOLOG-RELATED"/>
    <property type="match status" value="1"/>
</dbReference>
<evidence type="ECO:0000256" key="8">
    <source>
        <dbReference type="SAM" id="SignalP"/>
    </source>
</evidence>
<sequence length="1753" mass="195366">MQFDDIHNVLRLVILLALISISAGSTIPSFCPRNSSATIGQHYTVVIYDLRSGDNSTKSSTPYRNCAEGAQCNITSTVGPCDSFQSKSGDSIDIQIPVGNTTYLYLGSNSNQRDCLIQFQNETFINGSTYIYTSNGCIKDDYVLDCLKYEDCGSCAQDSRCGWCDGTCRSGDQSGPHGTTCNSWGYSVQSCCKYFTDCQTCTNTSYGCGFCYGVGCFDGSLSGPSNSSSYCPKWNFNSTCVNYYSPEALMDTPVVNGKAKMTSRGEAEKYHVKQAINMIHPVAGTQIQLWNRTGWEYSFTSGVNIGKMLPGWDNTTTPSNDQVKQWLEWVDDLGARVIKVYSLQTPSFYQILAQWNEGKLNPIRFIQVIEPNTVWPTTGGYDIISDTQGMKQFQQIILNTVDGVFGTTGSYTVNVAPYLYGWILGTRWNSTTISLTNKSPNSLDSTGDFIVASQSATLFEVWVASVCNAIANAEQHPIGVSSSMDQDPLEHVVMTSEHPASFDANHILPTSSWLAGVFATMTITPAYPTSTVTEFNTCIDCRGSMDPLSGYLYTLRNYYSNIPILINGIGFSTSAHPARVGVSGRDEGGMSETSQGQFIEDAMHRIYLEGYTGLIIDSLFDEWSRISWNVRPISLTTNANRWKNPLNAASYFGLIAMEAGNPPDAAQNPKIVIDGGESDWAGIAALNYDSAELKYTYDEEYLYLLFATADQSANHDFAFQVSNLGSTEQLSPAPNAKFGMRVDTYLSMTPTNNATMLINVALDPFLAKYWALINRTALTVTNTKFNPYREIGRLNYAVGCTAYPISPVTAGVLLNGTSATDSPQYDNRAMYTKAGFVTEMRVPWQLLGFMDPSSLTLWSYFSYTLNNAILPTPFSLANIGLQIVNQPSQSVSPSKPLALSVQGWTNVNYYPRKKQSWTTVQTAINYFYRTPPVIQCVSRNGSCMLGNLPKFCTAGRLNTSVVDANQFNTTSAQFQFLCGTPCVAAVAVVVPFVLFGIGGAILWLIMTRTKRTKVEDMLTAFGNSQHTQRRCPTSRITSKTTAQYTHTTSCGYPFTNDGFFKPTWPGEGFLTVNEGNIETLVVVYSNCSILGFQVISRKARNMGRQKKKNSSGLGRALVKDRFSHVANVKNYNPEVAGMYSSNVDEKKERAKAMQSITEMSDFNEWLHNAEAQQRDFTAEKQNIVVITGPVAVQHVEATEEQVELQRQNWNSIGIPRRPHWDVSTTADELKAMERASFLEWRRGLAEIEDKKNLLLTPFEKNIEVWRQLWRVVERCDLIVQIVDARNPLLFRCPDLELYVKEINTNKRNLLLVNKADLLTKGQRQKWAKYFRESGIRHAFFSANFEQMKIEQSELEKQKQLGNTLDTDERQLVMALQKKYLPLDGQRENLKLNKSPMKKEKEEKEEEEEIVDEGPDEEVSEGEEGEVSEGEEGEEKMELFDSIPVYEEDEDESRILNREELLAYLQQYHEPSEAGQRVQIGMVGYPNVGKSSTINVLAGEKKVAVAAQPGKTKHFQTINIGEDICLCDCPGLVYPTFASTKADMVCNGLLSIDHMRDYRSPAALVCRRIPRHILEQAYGIVLPKPTSEEPADRPATAEELLLAHAFIRGYMTVHGTPNESMSARVVLKDYYNGRLVYVHPPPGMDGAKFNQHNIMSTKNFQIEYLPEESGGLKSETEGVQKKKNNRNSSEPTIKQNANELDSFFLRQEQVSAYTKGGKKDHKKQGVYSRTKFSHSPIPVGALKNIMSSSPSPNP</sequence>
<feature type="transmembrane region" description="Helical" evidence="7">
    <location>
        <begin position="983"/>
        <end position="1005"/>
    </location>
</feature>
<dbReference type="EMBL" id="MDYQ01000007">
    <property type="protein sequence ID" value="PRP88942.1"/>
    <property type="molecule type" value="Genomic_DNA"/>
</dbReference>
<comment type="subcellular location">
    <subcellularLocation>
        <location evidence="1">Cytoplasm</location>
    </subcellularLocation>
</comment>
<feature type="signal peptide" evidence="8">
    <location>
        <begin position="1"/>
        <end position="24"/>
    </location>
</feature>
<feature type="region of interest" description="Disordered" evidence="6">
    <location>
        <begin position="1668"/>
        <end position="1693"/>
    </location>
</feature>
<dbReference type="CDD" id="cd01857">
    <property type="entry name" value="HSR1_MMR1"/>
    <property type="match status" value="1"/>
</dbReference>
<keyword evidence="4" id="KW-0378">Hydrolase</keyword>
<dbReference type="Gene3D" id="3.40.50.300">
    <property type="entry name" value="P-loop containing nucleotide triphosphate hydrolases"/>
    <property type="match status" value="1"/>
</dbReference>
<keyword evidence="3" id="KW-0547">Nucleotide-binding</keyword>
<evidence type="ECO:0000256" key="4">
    <source>
        <dbReference type="ARBA" id="ARBA00022801"/>
    </source>
</evidence>
<dbReference type="InterPro" id="IPR018247">
    <property type="entry name" value="EF_Hand_1_Ca_BS"/>
</dbReference>
<dbReference type="PANTHER" id="PTHR45709:SF2">
    <property type="entry name" value="LARGE SUBUNIT GTPASE 1 HOMOLOG"/>
    <property type="match status" value="1"/>
</dbReference>
<evidence type="ECO:0000256" key="1">
    <source>
        <dbReference type="ARBA" id="ARBA00004496"/>
    </source>
</evidence>
<evidence type="ECO:0000256" key="3">
    <source>
        <dbReference type="ARBA" id="ARBA00022741"/>
    </source>
</evidence>
<dbReference type="InterPro" id="IPR030378">
    <property type="entry name" value="G_CP_dom"/>
</dbReference>
<dbReference type="OrthoDB" id="61815at2759"/>
<dbReference type="STRING" id="1890364.A0A2P6NYE0"/>
<evidence type="ECO:0000256" key="2">
    <source>
        <dbReference type="ARBA" id="ARBA00022490"/>
    </source>
</evidence>
<dbReference type="GO" id="GO:0005525">
    <property type="term" value="F:GTP binding"/>
    <property type="evidence" value="ECO:0007669"/>
    <property type="project" value="UniProtKB-KW"/>
</dbReference>
<feature type="compositionally biased region" description="Polar residues" evidence="6">
    <location>
        <begin position="1744"/>
        <end position="1753"/>
    </location>
</feature>
<dbReference type="PROSITE" id="PS51721">
    <property type="entry name" value="G_CP"/>
    <property type="match status" value="1"/>
</dbReference>
<keyword evidence="7" id="KW-0472">Membrane</keyword>
<feature type="compositionally biased region" description="Basic and acidic residues" evidence="6">
    <location>
        <begin position="1386"/>
        <end position="1401"/>
    </location>
</feature>
<dbReference type="Pfam" id="PF01926">
    <property type="entry name" value="MMR_HSR1"/>
    <property type="match status" value="1"/>
</dbReference>
<dbReference type="InterPro" id="IPR027417">
    <property type="entry name" value="P-loop_NTPase"/>
</dbReference>
<dbReference type="SUPFAM" id="SSF49344">
    <property type="entry name" value="CBD9-like"/>
    <property type="match status" value="1"/>
</dbReference>
<dbReference type="GO" id="GO:0005829">
    <property type="term" value="C:cytosol"/>
    <property type="evidence" value="ECO:0007669"/>
    <property type="project" value="TreeGrafter"/>
</dbReference>
<proteinExistence type="predicted"/>
<evidence type="ECO:0000313" key="11">
    <source>
        <dbReference type="Proteomes" id="UP000241769"/>
    </source>
</evidence>
<keyword evidence="7" id="KW-0812">Transmembrane</keyword>
<evidence type="ECO:0000256" key="5">
    <source>
        <dbReference type="ARBA" id="ARBA00023134"/>
    </source>
</evidence>
<dbReference type="InParanoid" id="A0A2P6NYE0"/>
<feature type="chain" id="PRO_5015171916" evidence="8">
    <location>
        <begin position="25"/>
        <end position="1753"/>
    </location>
</feature>
<evidence type="ECO:0000256" key="6">
    <source>
        <dbReference type="SAM" id="MobiDB-lite"/>
    </source>
</evidence>
<evidence type="ECO:0000313" key="10">
    <source>
        <dbReference type="EMBL" id="PRP88942.1"/>
    </source>
</evidence>
<dbReference type="InterPro" id="IPR043358">
    <property type="entry name" value="GNL1-like"/>
</dbReference>
<evidence type="ECO:0000256" key="7">
    <source>
        <dbReference type="SAM" id="Phobius"/>
    </source>
</evidence>
<comment type="caution">
    <text evidence="10">The sequence shown here is derived from an EMBL/GenBank/DDBJ whole genome shotgun (WGS) entry which is preliminary data.</text>
</comment>
<dbReference type="GO" id="GO:0003924">
    <property type="term" value="F:GTPase activity"/>
    <property type="evidence" value="ECO:0007669"/>
    <property type="project" value="InterPro"/>
</dbReference>
<feature type="compositionally biased region" description="Acidic residues" evidence="6">
    <location>
        <begin position="1402"/>
        <end position="1434"/>
    </location>
</feature>
<keyword evidence="5" id="KW-0342">GTP-binding</keyword>
<dbReference type="SUPFAM" id="SSF52540">
    <property type="entry name" value="P-loop containing nucleoside triphosphate hydrolases"/>
    <property type="match status" value="1"/>
</dbReference>
<reference evidence="10 11" key="1">
    <citation type="journal article" date="2018" name="Genome Biol. Evol.">
        <title>Multiple Roots of Fruiting Body Formation in Amoebozoa.</title>
        <authorList>
            <person name="Hillmann F."/>
            <person name="Forbes G."/>
            <person name="Novohradska S."/>
            <person name="Ferling I."/>
            <person name="Riege K."/>
            <person name="Groth M."/>
            <person name="Westermann M."/>
            <person name="Marz M."/>
            <person name="Spaller T."/>
            <person name="Winckler T."/>
            <person name="Schaap P."/>
            <person name="Glockner G."/>
        </authorList>
    </citation>
    <scope>NUCLEOTIDE SEQUENCE [LARGE SCALE GENOMIC DNA]</scope>
    <source>
        <strain evidence="10 11">Jena</strain>
    </source>
</reference>
<keyword evidence="7" id="KW-1133">Transmembrane helix</keyword>